<evidence type="ECO:0000313" key="3">
    <source>
        <dbReference type="Proteomes" id="UP000076632"/>
    </source>
</evidence>
<reference evidence="2 3" key="1">
    <citation type="journal article" date="2016" name="Fungal Biol.">
        <title>The genome of Xylona heveae provides a window into fungal endophytism.</title>
        <authorList>
            <person name="Gazis R."/>
            <person name="Kuo A."/>
            <person name="Riley R."/>
            <person name="LaButti K."/>
            <person name="Lipzen A."/>
            <person name="Lin J."/>
            <person name="Amirebrahimi M."/>
            <person name="Hesse C.N."/>
            <person name="Spatafora J.W."/>
            <person name="Henrissat B."/>
            <person name="Hainaut M."/>
            <person name="Grigoriev I.V."/>
            <person name="Hibbett D.S."/>
        </authorList>
    </citation>
    <scope>NUCLEOTIDE SEQUENCE [LARGE SCALE GENOMIC DNA]</scope>
    <source>
        <strain evidence="2 3">TC161</strain>
    </source>
</reference>
<evidence type="ECO:0000256" key="1">
    <source>
        <dbReference type="SAM" id="MobiDB-lite"/>
    </source>
</evidence>
<dbReference type="GeneID" id="28896907"/>
<feature type="region of interest" description="Disordered" evidence="1">
    <location>
        <begin position="123"/>
        <end position="144"/>
    </location>
</feature>
<feature type="region of interest" description="Disordered" evidence="1">
    <location>
        <begin position="71"/>
        <end position="111"/>
    </location>
</feature>
<dbReference type="STRING" id="1328760.A0A165IKG7"/>
<accession>A0A165IKG7</accession>
<feature type="compositionally biased region" description="Polar residues" evidence="1">
    <location>
        <begin position="83"/>
        <end position="106"/>
    </location>
</feature>
<dbReference type="RefSeq" id="XP_018190579.1">
    <property type="nucleotide sequence ID" value="XM_018331770.1"/>
</dbReference>
<keyword evidence="3" id="KW-1185">Reference proteome</keyword>
<organism evidence="2 3">
    <name type="scientific">Xylona heveae (strain CBS 132557 / TC161)</name>
    <dbReference type="NCBI Taxonomy" id="1328760"/>
    <lineage>
        <taxon>Eukaryota</taxon>
        <taxon>Fungi</taxon>
        <taxon>Dikarya</taxon>
        <taxon>Ascomycota</taxon>
        <taxon>Pezizomycotina</taxon>
        <taxon>Xylonomycetes</taxon>
        <taxon>Xylonales</taxon>
        <taxon>Xylonaceae</taxon>
        <taxon>Xylona</taxon>
    </lineage>
</organism>
<feature type="region of interest" description="Disordered" evidence="1">
    <location>
        <begin position="198"/>
        <end position="230"/>
    </location>
</feature>
<feature type="compositionally biased region" description="Basic and acidic residues" evidence="1">
    <location>
        <begin position="130"/>
        <end position="140"/>
    </location>
</feature>
<dbReference type="OMA" id="PFRWKHP"/>
<feature type="compositionally biased region" description="Low complexity" evidence="1">
    <location>
        <begin position="71"/>
        <end position="82"/>
    </location>
</feature>
<dbReference type="InParanoid" id="A0A165IKG7"/>
<protein>
    <submittedName>
        <fullName evidence="2">Uncharacterized protein</fullName>
    </submittedName>
</protein>
<sequence length="459" mass="51015">MRGPTTPYRCVIRASSPQWPRRISSSSRSCSALTTHVSKRCMARYDSRFVQSRCTSAASSTTTATINATTAAESTTAATSATPGQINTSQQKRTTQANENYQTQDQKLPLPPILDPVAQEATRKYRAPKPRPENNKHDRTPFQQKLAQNPYAIALSTPIRMCSVTATRLPRFFLINYGLIAHPTTGTPWYLPENIETVGSRGSSQQQAGAVKPANGETESEGVKDGKDENVQEKRGLGTYVLARQDLLRVLTHAKGRRWQQIIPHRQREMLRSSMKDIVWRNDMDEFVTVLLRQVVMRRLENLAQSQEAGNNVTPLSPLLSLDCDESSINIGLSDGACLLWLGPLSSNQETTVANDGAPQDMQESVEEKGEPQRATITIDPPVSFFSILSIGTNKKLPVYNLVALLGEDNVQHLRQVRPPVYSSEYALIKDGSRNGAVNSQALLWRLYGYMAQREDTEE</sequence>
<feature type="compositionally biased region" description="Basic and acidic residues" evidence="1">
    <location>
        <begin position="221"/>
        <end position="230"/>
    </location>
</feature>
<name>A0A165IKG7_XYLHT</name>
<evidence type="ECO:0000313" key="2">
    <source>
        <dbReference type="EMBL" id="KZF25024.1"/>
    </source>
</evidence>
<gene>
    <name evidence="2" type="ORF">L228DRAFT_243802</name>
</gene>
<dbReference type="OrthoDB" id="3363286at2759"/>
<dbReference type="EMBL" id="KV407455">
    <property type="protein sequence ID" value="KZF25024.1"/>
    <property type="molecule type" value="Genomic_DNA"/>
</dbReference>
<dbReference type="AlphaFoldDB" id="A0A165IKG7"/>
<dbReference type="Proteomes" id="UP000076632">
    <property type="component" value="Unassembled WGS sequence"/>
</dbReference>
<proteinExistence type="predicted"/>